<dbReference type="VEuPathDB" id="FungiDB:SDRG_14291"/>
<dbReference type="OMA" id="HGREYIW"/>
<proteinExistence type="predicted"/>
<reference evidence="1 2" key="1">
    <citation type="submission" date="2012-04" db="EMBL/GenBank/DDBJ databases">
        <title>The Genome Sequence of Saprolegnia declina VS20.</title>
        <authorList>
            <consortium name="The Broad Institute Genome Sequencing Platform"/>
            <person name="Russ C."/>
            <person name="Nusbaum C."/>
            <person name="Tyler B."/>
            <person name="van West P."/>
            <person name="Dieguez-Uribeondo J."/>
            <person name="de Bruijn I."/>
            <person name="Tripathy S."/>
            <person name="Jiang R."/>
            <person name="Young S.K."/>
            <person name="Zeng Q."/>
            <person name="Gargeya S."/>
            <person name="Fitzgerald M."/>
            <person name="Haas B."/>
            <person name="Abouelleil A."/>
            <person name="Alvarado L."/>
            <person name="Arachchi H.M."/>
            <person name="Berlin A."/>
            <person name="Chapman S.B."/>
            <person name="Goldberg J."/>
            <person name="Griggs A."/>
            <person name="Gujja S."/>
            <person name="Hansen M."/>
            <person name="Howarth C."/>
            <person name="Imamovic A."/>
            <person name="Larimer J."/>
            <person name="McCowen C."/>
            <person name="Montmayeur A."/>
            <person name="Murphy C."/>
            <person name="Neiman D."/>
            <person name="Pearson M."/>
            <person name="Priest M."/>
            <person name="Roberts A."/>
            <person name="Saif S."/>
            <person name="Shea T."/>
            <person name="Sisk P."/>
            <person name="Sykes S."/>
            <person name="Wortman J."/>
            <person name="Nusbaum C."/>
            <person name="Birren B."/>
        </authorList>
    </citation>
    <scope>NUCLEOTIDE SEQUENCE [LARGE SCALE GENOMIC DNA]</scope>
    <source>
        <strain evidence="1 2">VS20</strain>
    </source>
</reference>
<dbReference type="AlphaFoldDB" id="T0Q3P1"/>
<organism evidence="1 2">
    <name type="scientific">Saprolegnia diclina (strain VS20)</name>
    <dbReference type="NCBI Taxonomy" id="1156394"/>
    <lineage>
        <taxon>Eukaryota</taxon>
        <taxon>Sar</taxon>
        <taxon>Stramenopiles</taxon>
        <taxon>Oomycota</taxon>
        <taxon>Saprolegniomycetes</taxon>
        <taxon>Saprolegniales</taxon>
        <taxon>Saprolegniaceae</taxon>
        <taxon>Saprolegnia</taxon>
    </lineage>
</organism>
<dbReference type="OrthoDB" id="445362at2759"/>
<accession>T0Q3P1</accession>
<keyword evidence="2" id="KW-1185">Reference proteome</keyword>
<evidence type="ECO:0000313" key="2">
    <source>
        <dbReference type="Proteomes" id="UP000030762"/>
    </source>
</evidence>
<dbReference type="EMBL" id="JH767200">
    <property type="protein sequence ID" value="EQC28020.1"/>
    <property type="molecule type" value="Genomic_DNA"/>
</dbReference>
<dbReference type="Proteomes" id="UP000030762">
    <property type="component" value="Unassembled WGS sequence"/>
</dbReference>
<dbReference type="InParanoid" id="T0Q3P1"/>
<dbReference type="GeneID" id="19955018"/>
<protein>
    <submittedName>
        <fullName evidence="1">Uncharacterized protein</fullName>
    </submittedName>
</protein>
<dbReference type="STRING" id="1156394.T0Q3P1"/>
<dbReference type="RefSeq" id="XP_008618633.1">
    <property type="nucleotide sequence ID" value="XM_008620411.1"/>
</dbReference>
<sequence>MATVASLWADVVAYVSKSLPERVGAARRLLDEYGGSQAMAQTLHAATSVHLRALLSTASDVLSGSDEADVSTWYFLLAASVAAMDPAVGLQDEAAIVRLLRRVGPFMTLMPVALAASWLLLGARCLEALESSEHGREYIWEGIVRAFNQCSSLPPDDVAALGRAMTGLLKKDSDLIYRNDFRVCVDIVLREATDLDLDDPRRMPVADVLFHSVASKFFIDTGGYRAAALASVVQHWRAELDAQRPGDATIDAKLARAAEHLAQYKHIE</sequence>
<evidence type="ECO:0000313" key="1">
    <source>
        <dbReference type="EMBL" id="EQC28020.1"/>
    </source>
</evidence>
<gene>
    <name evidence="1" type="ORF">SDRG_14291</name>
</gene>
<name>T0Q3P1_SAPDV</name>